<evidence type="ECO:0000313" key="2">
    <source>
        <dbReference type="Proteomes" id="UP000659767"/>
    </source>
</evidence>
<dbReference type="RefSeq" id="WP_199887906.1">
    <property type="nucleotide sequence ID" value="NZ_BMSZ01000004.1"/>
</dbReference>
<proteinExistence type="predicted"/>
<sequence>MTKDFGRPPLAAANQELVERRLREIRDAGGVQETLRIEWRGKPIQVEVIDMPVESLYYNPGTHRIRAQRSHDPVRDRGLDEDAFSVESQEYLHHLLRALPSDPSKRDPDFDALLESLRDFKQNEPGLITRDGILVNGNTRRAALKDLVEPNIRVGVLPSSCTWDDINRVELALQLRKDHRRDYSYINRLLAIEEQLSLGRTHADIAREFRTTARACEQDQWILTTLRDLVERSRTGGAQLRLLDFEDHQEKLKELHRRWVKESASSQEKADLMKESRLTAIILGFSKTDVRLIEPDFKSRYLDTRLPEAVRSQVPVAPATTVAIPGLNRTVRAADPKVAEARALTDSVLRVKAVEAAGENAPLEQVAEAAKTITAVKAAVEEALEPAGKDARVRKRKQAAPDRIVDACHDLEQCVTDLVLSRASRSLDEEIFDEAVLKLRESLGKLAVEAARSIKEPGDGVTWLLDATHKEERA</sequence>
<accession>A0ABQ2T1Q3</accession>
<organism evidence="1 2">
    <name type="scientific">Streptomyces badius</name>
    <dbReference type="NCBI Taxonomy" id="1941"/>
    <lineage>
        <taxon>Bacteria</taxon>
        <taxon>Bacillati</taxon>
        <taxon>Actinomycetota</taxon>
        <taxon>Actinomycetes</taxon>
        <taxon>Kitasatosporales</taxon>
        <taxon>Streptomycetaceae</taxon>
        <taxon>Streptomyces</taxon>
    </lineage>
</organism>
<evidence type="ECO:0000313" key="1">
    <source>
        <dbReference type="EMBL" id="GGS44932.1"/>
    </source>
</evidence>
<keyword evidence="2" id="KW-1185">Reference proteome</keyword>
<name>A0ABQ2T1Q3_STRBA</name>
<protein>
    <recommendedName>
        <fullName evidence="3">Transcriptional regulator</fullName>
    </recommendedName>
</protein>
<gene>
    <name evidence="1" type="ORF">GCM10010253_18980</name>
</gene>
<dbReference type="EMBL" id="BMSZ01000004">
    <property type="protein sequence ID" value="GGS44932.1"/>
    <property type="molecule type" value="Genomic_DNA"/>
</dbReference>
<dbReference type="Proteomes" id="UP000659767">
    <property type="component" value="Unassembled WGS sequence"/>
</dbReference>
<comment type="caution">
    <text evidence="1">The sequence shown here is derived from an EMBL/GenBank/DDBJ whole genome shotgun (WGS) entry which is preliminary data.</text>
</comment>
<evidence type="ECO:0008006" key="3">
    <source>
        <dbReference type="Google" id="ProtNLM"/>
    </source>
</evidence>
<reference evidence="2" key="1">
    <citation type="journal article" date="2019" name="Int. J. Syst. Evol. Microbiol.">
        <title>The Global Catalogue of Microorganisms (GCM) 10K type strain sequencing project: providing services to taxonomists for standard genome sequencing and annotation.</title>
        <authorList>
            <consortium name="The Broad Institute Genomics Platform"/>
            <consortium name="The Broad Institute Genome Sequencing Center for Infectious Disease"/>
            <person name="Wu L."/>
            <person name="Ma J."/>
        </authorList>
    </citation>
    <scope>NUCLEOTIDE SEQUENCE [LARGE SCALE GENOMIC DNA]</scope>
    <source>
        <strain evidence="2">JCM 4350</strain>
    </source>
</reference>